<dbReference type="Pfam" id="PF20152">
    <property type="entry name" value="DUF6534"/>
    <property type="match status" value="1"/>
</dbReference>
<feature type="domain" description="DUF6534" evidence="2">
    <location>
        <begin position="33"/>
        <end position="119"/>
    </location>
</feature>
<protein>
    <recommendedName>
        <fullName evidence="2">DUF6534 domain-containing protein</fullName>
    </recommendedName>
</protein>
<dbReference type="EMBL" id="KL142392">
    <property type="protein sequence ID" value="KDR71512.1"/>
    <property type="molecule type" value="Genomic_DNA"/>
</dbReference>
<keyword evidence="1" id="KW-0472">Membrane</keyword>
<feature type="transmembrane region" description="Helical" evidence="1">
    <location>
        <begin position="95"/>
        <end position="115"/>
    </location>
</feature>
<keyword evidence="1" id="KW-1133">Transmembrane helix</keyword>
<accession>A0A067SNC3</accession>
<feature type="transmembrane region" description="Helical" evidence="1">
    <location>
        <begin position="61"/>
        <end position="89"/>
    </location>
</feature>
<proteinExistence type="predicted"/>
<organism evidence="3 4">
    <name type="scientific">Galerina marginata (strain CBS 339.88)</name>
    <dbReference type="NCBI Taxonomy" id="685588"/>
    <lineage>
        <taxon>Eukaryota</taxon>
        <taxon>Fungi</taxon>
        <taxon>Dikarya</taxon>
        <taxon>Basidiomycota</taxon>
        <taxon>Agaricomycotina</taxon>
        <taxon>Agaricomycetes</taxon>
        <taxon>Agaricomycetidae</taxon>
        <taxon>Agaricales</taxon>
        <taxon>Agaricineae</taxon>
        <taxon>Strophariaceae</taxon>
        <taxon>Galerina</taxon>
    </lineage>
</organism>
<gene>
    <name evidence="3" type="ORF">GALMADRAFT_102487</name>
</gene>
<dbReference type="HOGENOM" id="CLU_135748_0_0_1"/>
<evidence type="ECO:0000256" key="1">
    <source>
        <dbReference type="SAM" id="Phobius"/>
    </source>
</evidence>
<dbReference type="PANTHER" id="PTHR40465">
    <property type="entry name" value="CHROMOSOME 1, WHOLE GENOME SHOTGUN SEQUENCE"/>
    <property type="match status" value="1"/>
</dbReference>
<dbReference type="PANTHER" id="PTHR40465:SF1">
    <property type="entry name" value="DUF6534 DOMAIN-CONTAINING PROTEIN"/>
    <property type="match status" value="1"/>
</dbReference>
<dbReference type="Proteomes" id="UP000027222">
    <property type="component" value="Unassembled WGS sequence"/>
</dbReference>
<keyword evidence="1" id="KW-0812">Transmembrane</keyword>
<feature type="transmembrane region" description="Helical" evidence="1">
    <location>
        <begin position="24"/>
        <end position="49"/>
    </location>
</feature>
<keyword evidence="4" id="KW-1185">Reference proteome</keyword>
<name>A0A067SNC3_GALM3</name>
<dbReference type="InterPro" id="IPR045339">
    <property type="entry name" value="DUF6534"/>
</dbReference>
<dbReference type="AlphaFoldDB" id="A0A067SNC3"/>
<sequence length="163" mass="17565">MGILGFASRGFVLKTYVKMNEAAAMLYTSLGSAVIADTMVAVSLCILLIKSRTGFKRTDSLVTTLMVFSINTGLLTSISAIACFVTYAIWPQRFIFMGIYFALSKLYVNSLLASLNARSTLRGQSYAMSTIPPGASTPVAFPMKELSASSSMKFTPNSDSYDA</sequence>
<evidence type="ECO:0000259" key="2">
    <source>
        <dbReference type="Pfam" id="PF20152"/>
    </source>
</evidence>
<dbReference type="STRING" id="685588.A0A067SNC3"/>
<evidence type="ECO:0000313" key="4">
    <source>
        <dbReference type="Proteomes" id="UP000027222"/>
    </source>
</evidence>
<dbReference type="OrthoDB" id="2745105at2759"/>
<evidence type="ECO:0000313" key="3">
    <source>
        <dbReference type="EMBL" id="KDR71512.1"/>
    </source>
</evidence>
<reference evidence="4" key="1">
    <citation type="journal article" date="2014" name="Proc. Natl. Acad. Sci. U.S.A.">
        <title>Extensive sampling of basidiomycete genomes demonstrates inadequacy of the white-rot/brown-rot paradigm for wood decay fungi.</title>
        <authorList>
            <person name="Riley R."/>
            <person name="Salamov A.A."/>
            <person name="Brown D.W."/>
            <person name="Nagy L.G."/>
            <person name="Floudas D."/>
            <person name="Held B.W."/>
            <person name="Levasseur A."/>
            <person name="Lombard V."/>
            <person name="Morin E."/>
            <person name="Otillar R."/>
            <person name="Lindquist E.A."/>
            <person name="Sun H."/>
            <person name="LaButti K.M."/>
            <person name="Schmutz J."/>
            <person name="Jabbour D."/>
            <person name="Luo H."/>
            <person name="Baker S.E."/>
            <person name="Pisabarro A.G."/>
            <person name="Walton J.D."/>
            <person name="Blanchette R.A."/>
            <person name="Henrissat B."/>
            <person name="Martin F."/>
            <person name="Cullen D."/>
            <person name="Hibbett D.S."/>
            <person name="Grigoriev I.V."/>
        </authorList>
    </citation>
    <scope>NUCLEOTIDE SEQUENCE [LARGE SCALE GENOMIC DNA]</scope>
    <source>
        <strain evidence="4">CBS 339.88</strain>
    </source>
</reference>